<dbReference type="EMBL" id="GGEC01087548">
    <property type="protein sequence ID" value="MBX68032.1"/>
    <property type="molecule type" value="Transcribed_RNA"/>
</dbReference>
<organism evidence="1">
    <name type="scientific">Rhizophora mucronata</name>
    <name type="common">Asiatic mangrove</name>
    <dbReference type="NCBI Taxonomy" id="61149"/>
    <lineage>
        <taxon>Eukaryota</taxon>
        <taxon>Viridiplantae</taxon>
        <taxon>Streptophyta</taxon>
        <taxon>Embryophyta</taxon>
        <taxon>Tracheophyta</taxon>
        <taxon>Spermatophyta</taxon>
        <taxon>Magnoliopsida</taxon>
        <taxon>eudicotyledons</taxon>
        <taxon>Gunneridae</taxon>
        <taxon>Pentapetalae</taxon>
        <taxon>rosids</taxon>
        <taxon>fabids</taxon>
        <taxon>Malpighiales</taxon>
        <taxon>Rhizophoraceae</taxon>
        <taxon>Rhizophora</taxon>
    </lineage>
</organism>
<reference evidence="1" key="1">
    <citation type="submission" date="2018-02" db="EMBL/GenBank/DDBJ databases">
        <title>Rhizophora mucronata_Transcriptome.</title>
        <authorList>
            <person name="Meera S.P."/>
            <person name="Sreeshan A."/>
            <person name="Augustine A."/>
        </authorList>
    </citation>
    <scope>NUCLEOTIDE SEQUENCE</scope>
    <source>
        <tissue evidence="1">Leaf</tissue>
    </source>
</reference>
<accession>A0A2P2QM12</accession>
<name>A0A2P2QM12_RHIMU</name>
<sequence length="41" mass="4703">MYFRTSNLQQKTPLICILPDETEVLHSTGTTTVEKENPRNP</sequence>
<protein>
    <submittedName>
        <fullName evidence="1">Uncharacterized protein</fullName>
    </submittedName>
</protein>
<dbReference type="AlphaFoldDB" id="A0A2P2QM12"/>
<proteinExistence type="predicted"/>
<evidence type="ECO:0000313" key="1">
    <source>
        <dbReference type="EMBL" id="MBX68032.1"/>
    </source>
</evidence>